<dbReference type="GO" id="GO:0046872">
    <property type="term" value="F:metal ion binding"/>
    <property type="evidence" value="ECO:0007669"/>
    <property type="project" value="UniProtKB-KW"/>
</dbReference>
<keyword evidence="1" id="KW-0963">Cytoplasm</keyword>
<dbReference type="InterPro" id="IPR041636">
    <property type="entry name" value="RNase_J_C"/>
</dbReference>
<evidence type="ECO:0000256" key="2">
    <source>
        <dbReference type="ARBA" id="ARBA00022722"/>
    </source>
</evidence>
<dbReference type="PANTHER" id="PTHR43694:SF1">
    <property type="entry name" value="RIBONUCLEASE J"/>
    <property type="match status" value="1"/>
</dbReference>
<dbReference type="Gene3D" id="3.40.50.10710">
    <property type="entry name" value="Metallo-hydrolase/oxidoreductase"/>
    <property type="match status" value="1"/>
</dbReference>
<keyword evidence="6" id="KW-0269">Exonuclease</keyword>
<dbReference type="Gene3D" id="3.60.15.10">
    <property type="entry name" value="Ribonuclease Z/Hydroxyacylglutathione hydrolase-like"/>
    <property type="match status" value="1"/>
</dbReference>
<keyword evidence="3" id="KW-0479">Metal-binding</keyword>
<name>A0A9D2NSU7_9FIRM</name>
<keyword evidence="7" id="KW-0694">RNA-binding</keyword>
<dbReference type="SUPFAM" id="SSF56281">
    <property type="entry name" value="Metallo-hydrolase/oxidoreductase"/>
    <property type="match status" value="1"/>
</dbReference>
<organism evidence="9 10">
    <name type="scientific">Candidatus Merdibacter merdavium</name>
    <dbReference type="NCBI Taxonomy" id="2838692"/>
    <lineage>
        <taxon>Bacteria</taxon>
        <taxon>Bacillati</taxon>
        <taxon>Bacillota</taxon>
        <taxon>Erysipelotrichia</taxon>
        <taxon>Erysipelotrichales</taxon>
        <taxon>Erysipelotrichaceae</taxon>
        <taxon>Merdibacter</taxon>
    </lineage>
</organism>
<dbReference type="PANTHER" id="PTHR43694">
    <property type="entry name" value="RIBONUCLEASE J"/>
    <property type="match status" value="1"/>
</dbReference>
<keyword evidence="4" id="KW-0378">Hydrolase</keyword>
<comment type="caution">
    <text evidence="9">The sequence shown here is derived from an EMBL/GenBank/DDBJ whole genome shotgun (WGS) entry which is preliminary data.</text>
</comment>
<dbReference type="Gene3D" id="3.10.20.580">
    <property type="match status" value="1"/>
</dbReference>
<dbReference type="SMART" id="SM00849">
    <property type="entry name" value="Lactamase_B"/>
    <property type="match status" value="1"/>
</dbReference>
<dbReference type="Pfam" id="PF17770">
    <property type="entry name" value="RNase_J_C"/>
    <property type="match status" value="1"/>
</dbReference>
<feature type="domain" description="Metallo-beta-lactamase" evidence="8">
    <location>
        <begin position="16"/>
        <end position="188"/>
    </location>
</feature>
<reference evidence="9" key="2">
    <citation type="submission" date="2021-04" db="EMBL/GenBank/DDBJ databases">
        <authorList>
            <person name="Gilroy R."/>
        </authorList>
    </citation>
    <scope>NUCLEOTIDE SEQUENCE</scope>
    <source>
        <strain evidence="9">CHK187-11901</strain>
    </source>
</reference>
<reference evidence="9" key="1">
    <citation type="journal article" date="2021" name="PeerJ">
        <title>Extensive microbial diversity within the chicken gut microbiome revealed by metagenomics and culture.</title>
        <authorList>
            <person name="Gilroy R."/>
            <person name="Ravi A."/>
            <person name="Getino M."/>
            <person name="Pursley I."/>
            <person name="Horton D.L."/>
            <person name="Alikhan N.F."/>
            <person name="Baker D."/>
            <person name="Gharbi K."/>
            <person name="Hall N."/>
            <person name="Watson M."/>
            <person name="Adriaenssens E.M."/>
            <person name="Foster-Nyarko E."/>
            <person name="Jarju S."/>
            <person name="Secka A."/>
            <person name="Antonio M."/>
            <person name="Oren A."/>
            <person name="Chaudhuri R.R."/>
            <person name="La Ragione R."/>
            <person name="Hildebrand F."/>
            <person name="Pallen M.J."/>
        </authorList>
    </citation>
    <scope>NUCLEOTIDE SEQUENCE</scope>
    <source>
        <strain evidence="9">CHK187-11901</strain>
    </source>
</reference>
<dbReference type="Pfam" id="PF07521">
    <property type="entry name" value="RMMBL"/>
    <property type="match status" value="1"/>
</dbReference>
<dbReference type="InterPro" id="IPR001279">
    <property type="entry name" value="Metallo-B-lactamas"/>
</dbReference>
<dbReference type="InterPro" id="IPR011108">
    <property type="entry name" value="RMMBL"/>
</dbReference>
<dbReference type="CDD" id="cd07714">
    <property type="entry name" value="RNaseJ_MBL-fold"/>
    <property type="match status" value="1"/>
</dbReference>
<dbReference type="InterPro" id="IPR055132">
    <property type="entry name" value="RNase_J_b_CASP"/>
</dbReference>
<dbReference type="Proteomes" id="UP000823896">
    <property type="component" value="Unassembled WGS sequence"/>
</dbReference>
<accession>A0A9D2NSU7</accession>
<dbReference type="EMBL" id="DWWM01000057">
    <property type="protein sequence ID" value="HJC37282.1"/>
    <property type="molecule type" value="Genomic_DNA"/>
</dbReference>
<protein>
    <submittedName>
        <fullName evidence="9">Ribonuclease J</fullName>
    </submittedName>
</protein>
<evidence type="ECO:0000256" key="3">
    <source>
        <dbReference type="ARBA" id="ARBA00022723"/>
    </source>
</evidence>
<evidence type="ECO:0000256" key="6">
    <source>
        <dbReference type="ARBA" id="ARBA00022839"/>
    </source>
</evidence>
<gene>
    <name evidence="9" type="ORF">H9702_09185</name>
</gene>
<sequence length="553" mass="63043">MSKVRIFALGGLDEDGKNMLVVEVDEKIFVIEAGLKYPDSETLGVEFIIPDFSYLVQNKERVKGIFITHAHDDVVAALPYLLKQINVPVYTGAMTSLIIRETLKKEGVRNVKVHRIKRSDTLRIDGVRIQTFPMTHAFPDTFGVAIHTDQGYVVYTGEFIIDYDMMQEEYNCDLNLLSEFGKKGVLALMCESQGVERNGHTSPNHRITQLIEPIIESHRDGRILISTYFQSLFRIQEILDVAIKHRKKIFIHDEGLRHIVKLMEEMKYYTVPNDLLIDRKHFSNDMEDVLVIISGQGKNLFRTMSNIANQEDKYVRFRSSDTIIIASPIVSGTQTDANNMENEIYKEGGTIFTLDSKQVLSMHPSREDLKMMLYLFKPKYYIPVKGEYRHLYMNATLAMDMGYEAGRILVLDNGQVAEFEDGEVKSTAEHLALSDTLIDGKENWDVTGVVLKDREILSTDGVMIVAVGINAKTKEIINGPDVQTRGLIYLKDAEYVVKDAGNLLEECIRNAVKEKRYDNMEVRGEARDRITKYLVKKTGKRPMVLPVILEINI</sequence>
<dbReference type="Pfam" id="PF12706">
    <property type="entry name" value="Lactamase_B_2"/>
    <property type="match status" value="1"/>
</dbReference>
<evidence type="ECO:0000256" key="7">
    <source>
        <dbReference type="ARBA" id="ARBA00022884"/>
    </source>
</evidence>
<proteinExistence type="predicted"/>
<dbReference type="GO" id="GO:0004527">
    <property type="term" value="F:exonuclease activity"/>
    <property type="evidence" value="ECO:0007669"/>
    <property type="project" value="UniProtKB-KW"/>
</dbReference>
<evidence type="ECO:0000256" key="4">
    <source>
        <dbReference type="ARBA" id="ARBA00022801"/>
    </source>
</evidence>
<dbReference type="InterPro" id="IPR004613">
    <property type="entry name" value="RNase_J"/>
</dbReference>
<dbReference type="NCBIfam" id="TIGR00649">
    <property type="entry name" value="MG423"/>
    <property type="match status" value="1"/>
</dbReference>
<evidence type="ECO:0000256" key="5">
    <source>
        <dbReference type="ARBA" id="ARBA00022833"/>
    </source>
</evidence>
<dbReference type="Pfam" id="PF22505">
    <property type="entry name" value="RNase_J_b_CASP"/>
    <property type="match status" value="1"/>
</dbReference>
<keyword evidence="5" id="KW-0862">Zinc</keyword>
<keyword evidence="2" id="KW-0540">Nuclease</keyword>
<dbReference type="AlphaFoldDB" id="A0A9D2NSU7"/>
<evidence type="ECO:0000256" key="1">
    <source>
        <dbReference type="ARBA" id="ARBA00022490"/>
    </source>
</evidence>
<evidence type="ECO:0000313" key="10">
    <source>
        <dbReference type="Proteomes" id="UP000823896"/>
    </source>
</evidence>
<evidence type="ECO:0000313" key="9">
    <source>
        <dbReference type="EMBL" id="HJC37282.1"/>
    </source>
</evidence>
<dbReference type="GO" id="GO:0003723">
    <property type="term" value="F:RNA binding"/>
    <property type="evidence" value="ECO:0007669"/>
    <property type="project" value="UniProtKB-KW"/>
</dbReference>
<dbReference type="InterPro" id="IPR036866">
    <property type="entry name" value="RibonucZ/Hydroxyglut_hydro"/>
</dbReference>
<evidence type="ECO:0000259" key="8">
    <source>
        <dbReference type="SMART" id="SM00849"/>
    </source>
</evidence>
<dbReference type="InterPro" id="IPR042173">
    <property type="entry name" value="RNase_J_2"/>
</dbReference>